<name>A0ABX9IGC1_9FLAO</name>
<evidence type="ECO:0000259" key="5">
    <source>
        <dbReference type="Pfam" id="PF18962"/>
    </source>
</evidence>
<dbReference type="InterPro" id="IPR051048">
    <property type="entry name" value="Peptidase_S8/S53_subtilisin"/>
</dbReference>
<comment type="caution">
    <text evidence="3">Lacks conserved residue(s) required for the propagation of feature annotation.</text>
</comment>
<dbReference type="InterPro" id="IPR008979">
    <property type="entry name" value="Galactose-bd-like_sf"/>
</dbReference>
<evidence type="ECO:0008006" key="8">
    <source>
        <dbReference type="Google" id="ProtNLM"/>
    </source>
</evidence>
<dbReference type="Gene3D" id="3.40.50.200">
    <property type="entry name" value="Peptidase S8/S53 domain"/>
    <property type="match status" value="1"/>
</dbReference>
<feature type="domain" description="Secretion system C-terminal sorting" evidence="5">
    <location>
        <begin position="670"/>
        <end position="748"/>
    </location>
</feature>
<evidence type="ECO:0000256" key="1">
    <source>
        <dbReference type="ARBA" id="ARBA00011073"/>
    </source>
</evidence>
<proteinExistence type="inferred from homology"/>
<keyword evidence="7" id="KW-1185">Reference proteome</keyword>
<feature type="domain" description="Peptidase S8/S53" evidence="4">
    <location>
        <begin position="146"/>
        <end position="397"/>
    </location>
</feature>
<sequence length="749" mass="82144">MKSAITYKYGLGIAILFFQYSNVIAQVIESNDFPAEKKMALQNIIAVKEKQSAQRILAINRLKAQGFKEIIVEGENVKQLINEDEQGRPVYYTTLNAGPSKRIKANKFYPGQGLGLNISGQGMIIGQWDYSKPRLTHQLLVGKISYNASQNPAISRHSTHIAGTLIGNNTSNPNATGIAYDATSKAYDWVNDTEEMTIEALDKMLIANNSYGFDPIYLQTYQFGKYNTTAQEWDNIMYNAPYFQIVKAAGNTRSINPSIVPQVTVKQGYDLLEGGGIAKNVLVVTSVNENINPNGDSDFSISSFSSYGPTDDGRIKPDIAAQGENVYSSIDTYNLAYGYYNGTSSASASVAGGITLLQQYWKTLNSNYMWSSSIRAVLAHTANDKGTFGPDYIYGWGLMDTERAAQLIYSNNKSTLVKEENLANGKEYRLYVVAGKSNQPLVATLAWTDPAGNIGNSNTDDETSALINDLDISIIKKDNSGNTQTFYPWKLGGIQNYTAAATRNSVNSVDNIEKVEVDHPDGLYQVVIRHKGNLQQGNQNFSLILSGVSFCYSDDLYVLVREKDNIDAPNFVGTAKNIKASNVIKNTADVTYKAAQSVELLPDASGGNNTIGFETESGAKFFAYIDPNCGAGVELPLLYQAQSQARTNKAAALPVPPQKTDAEKRNELAVYPNPVHDELNIKFNLEKSSKVTFTLYDASGKEALRQESTQDFPAGEFMKTLYVKGLPGGVYILYIETATQKTGKKIIIK</sequence>
<dbReference type="InterPro" id="IPR026444">
    <property type="entry name" value="Secre_tail"/>
</dbReference>
<protein>
    <recommendedName>
        <fullName evidence="8">T9SS C-terminal target domain-containing protein</fullName>
    </recommendedName>
</protein>
<dbReference type="NCBIfam" id="TIGR04183">
    <property type="entry name" value="Por_Secre_tail"/>
    <property type="match status" value="1"/>
</dbReference>
<evidence type="ECO:0000256" key="2">
    <source>
        <dbReference type="ARBA" id="ARBA00022729"/>
    </source>
</evidence>
<dbReference type="NCBIfam" id="NF045639">
    <property type="entry name" value="GCX_COOH"/>
    <property type="match status" value="1"/>
</dbReference>
<evidence type="ECO:0000259" key="4">
    <source>
        <dbReference type="Pfam" id="PF00082"/>
    </source>
</evidence>
<organism evidence="6 7">
    <name type="scientific">Chryseobacterium rhizosphaerae</name>
    <dbReference type="NCBI Taxonomy" id="395937"/>
    <lineage>
        <taxon>Bacteria</taxon>
        <taxon>Pseudomonadati</taxon>
        <taxon>Bacteroidota</taxon>
        <taxon>Flavobacteriia</taxon>
        <taxon>Flavobacteriales</taxon>
        <taxon>Weeksellaceae</taxon>
        <taxon>Chryseobacterium group</taxon>
        <taxon>Chryseobacterium</taxon>
    </lineage>
</organism>
<keyword evidence="2" id="KW-0732">Signal</keyword>
<accession>A0ABX9IGC1</accession>
<comment type="similarity">
    <text evidence="1 3">Belongs to the peptidase S8 family.</text>
</comment>
<dbReference type="InterPro" id="IPR036852">
    <property type="entry name" value="Peptidase_S8/S53_dom_sf"/>
</dbReference>
<dbReference type="PANTHER" id="PTHR43399">
    <property type="entry name" value="SUBTILISIN-RELATED"/>
    <property type="match status" value="1"/>
</dbReference>
<dbReference type="RefSeq" id="WP_115920038.1">
    <property type="nucleotide sequence ID" value="NZ_BJYH01000015.1"/>
</dbReference>
<dbReference type="SUPFAM" id="SSF49785">
    <property type="entry name" value="Galactose-binding domain-like"/>
    <property type="match status" value="1"/>
</dbReference>
<dbReference type="Pfam" id="PF00082">
    <property type="entry name" value="Peptidase_S8"/>
    <property type="match status" value="1"/>
</dbReference>
<dbReference type="CDD" id="cd04842">
    <property type="entry name" value="Peptidases_S8_Kp43_protease"/>
    <property type="match status" value="1"/>
</dbReference>
<evidence type="ECO:0000313" key="6">
    <source>
        <dbReference type="EMBL" id="REC73111.1"/>
    </source>
</evidence>
<dbReference type="InterPro" id="IPR055015">
    <property type="entry name" value="GCX_COOH"/>
</dbReference>
<dbReference type="PANTHER" id="PTHR43399:SF4">
    <property type="entry name" value="CELL WALL-ASSOCIATED PROTEASE"/>
    <property type="match status" value="1"/>
</dbReference>
<reference evidence="6 7" key="1">
    <citation type="journal article" date="2010" name="Syst. Appl. Microbiol.">
        <title>Four new species of Chryseobacterium from the rhizosphere of coastal sand dune plants, Chryseobacterium elymi sp. nov., Chryseobacterium hagamense sp. nov., Chryseobacterium lathyri sp. nov. and Chryseobacterium rhizosphaerae sp. nov.</title>
        <authorList>
            <person name="Cho S.H."/>
            <person name="Lee K.S."/>
            <person name="Shin D.S."/>
            <person name="Han J.H."/>
            <person name="Park K.S."/>
            <person name="Lee C.H."/>
            <person name="Park K.H."/>
            <person name="Kim S.B."/>
        </authorList>
    </citation>
    <scope>NUCLEOTIDE SEQUENCE [LARGE SCALE GENOMIC DNA]</scope>
    <source>
        <strain evidence="6 7">KCTC 22548</strain>
    </source>
</reference>
<gene>
    <name evidence="6" type="ORF">DRF57_18145</name>
</gene>
<dbReference type="PROSITE" id="PS51892">
    <property type="entry name" value="SUBTILASE"/>
    <property type="match status" value="1"/>
</dbReference>
<dbReference type="Gene3D" id="2.60.120.380">
    <property type="match status" value="1"/>
</dbReference>
<evidence type="ECO:0000256" key="3">
    <source>
        <dbReference type="PROSITE-ProRule" id="PRU01240"/>
    </source>
</evidence>
<dbReference type="Pfam" id="PF18962">
    <property type="entry name" value="Por_Secre_tail"/>
    <property type="match status" value="1"/>
</dbReference>
<dbReference type="EMBL" id="QNUF01000025">
    <property type="protein sequence ID" value="REC73111.1"/>
    <property type="molecule type" value="Genomic_DNA"/>
</dbReference>
<dbReference type="Proteomes" id="UP000256491">
    <property type="component" value="Unassembled WGS sequence"/>
</dbReference>
<dbReference type="SUPFAM" id="SSF52743">
    <property type="entry name" value="Subtilisin-like"/>
    <property type="match status" value="1"/>
</dbReference>
<dbReference type="InterPro" id="IPR034058">
    <property type="entry name" value="TagA/B/C/D_pept_dom"/>
</dbReference>
<evidence type="ECO:0000313" key="7">
    <source>
        <dbReference type="Proteomes" id="UP000256491"/>
    </source>
</evidence>
<dbReference type="InterPro" id="IPR000209">
    <property type="entry name" value="Peptidase_S8/S53_dom"/>
</dbReference>
<comment type="caution">
    <text evidence="6">The sequence shown here is derived from an EMBL/GenBank/DDBJ whole genome shotgun (WGS) entry which is preliminary data.</text>
</comment>